<accession>A0A0K9PCF7</accession>
<sequence>MAVVTAVLGLLMVVVMAEAASDTNNVNQPCQDTKVQRSDGFTLGIAISSRISFYHNRNFSDQQLSPCDSRLSLSSFNSKVVVFRPKVDEISLLTINSTASIFSESGGYMVAFAGRKQAARSYPTFIGNGTYTVTSFTLVLEFDKGVLQNLYWKRSGCGACSGGNSKAVCINNSECAIKSSSCKGSGGTIDCSLGIQLAFSGTDKHLSVFNSWYEVSRLQQYSLYGLYSNLKDSLNNQLNNFF</sequence>
<dbReference type="AlphaFoldDB" id="A0A0K9PCF7"/>
<gene>
    <name evidence="2" type="ORF">ZOSMA_290G00150</name>
</gene>
<proteinExistence type="predicted"/>
<dbReference type="OMA" id="GCIAVIH"/>
<keyword evidence="1" id="KW-0732">Signal</keyword>
<evidence type="ECO:0000313" key="2">
    <source>
        <dbReference type="EMBL" id="KMZ66644.1"/>
    </source>
</evidence>
<protein>
    <recommendedName>
        <fullName evidence="4">Expp1 protein</fullName>
    </recommendedName>
</protein>
<dbReference type="InterPro" id="IPR044248">
    <property type="entry name" value="DPH3/4-like"/>
</dbReference>
<reference evidence="3" key="1">
    <citation type="journal article" date="2016" name="Nature">
        <title>The genome of the seagrass Zostera marina reveals angiosperm adaptation to the sea.</title>
        <authorList>
            <person name="Olsen J.L."/>
            <person name="Rouze P."/>
            <person name="Verhelst B."/>
            <person name="Lin Y.-C."/>
            <person name="Bayer T."/>
            <person name="Collen J."/>
            <person name="Dattolo E."/>
            <person name="De Paoli E."/>
            <person name="Dittami S."/>
            <person name="Maumus F."/>
            <person name="Michel G."/>
            <person name="Kersting A."/>
            <person name="Lauritano C."/>
            <person name="Lohaus R."/>
            <person name="Toepel M."/>
            <person name="Tonon T."/>
            <person name="Vanneste K."/>
            <person name="Amirebrahimi M."/>
            <person name="Brakel J."/>
            <person name="Bostroem C."/>
            <person name="Chovatia M."/>
            <person name="Grimwood J."/>
            <person name="Jenkins J.W."/>
            <person name="Jueterbock A."/>
            <person name="Mraz A."/>
            <person name="Stam W.T."/>
            <person name="Tice H."/>
            <person name="Bornberg-Bauer E."/>
            <person name="Green P.J."/>
            <person name="Pearson G.A."/>
            <person name="Procaccini G."/>
            <person name="Duarte C.M."/>
            <person name="Schmutz J."/>
            <person name="Reusch T.B.H."/>
            <person name="Van de Peer Y."/>
        </authorList>
    </citation>
    <scope>NUCLEOTIDE SEQUENCE [LARGE SCALE GENOMIC DNA]</scope>
    <source>
        <strain evidence="3">cv. Finnish</strain>
    </source>
</reference>
<organism evidence="2 3">
    <name type="scientific">Zostera marina</name>
    <name type="common">Eelgrass</name>
    <dbReference type="NCBI Taxonomy" id="29655"/>
    <lineage>
        <taxon>Eukaryota</taxon>
        <taxon>Viridiplantae</taxon>
        <taxon>Streptophyta</taxon>
        <taxon>Embryophyta</taxon>
        <taxon>Tracheophyta</taxon>
        <taxon>Spermatophyta</taxon>
        <taxon>Magnoliopsida</taxon>
        <taxon>Liliopsida</taxon>
        <taxon>Zosteraceae</taxon>
        <taxon>Zostera</taxon>
    </lineage>
</organism>
<feature type="signal peptide" evidence="1">
    <location>
        <begin position="1"/>
        <end position="19"/>
    </location>
</feature>
<dbReference type="EMBL" id="LFYR01000960">
    <property type="protein sequence ID" value="KMZ66644.1"/>
    <property type="molecule type" value="Genomic_DNA"/>
</dbReference>
<dbReference type="PANTHER" id="PTHR21454">
    <property type="entry name" value="DPH3 HOMOLOG-RELATED"/>
    <property type="match status" value="1"/>
</dbReference>
<dbReference type="Proteomes" id="UP000036987">
    <property type="component" value="Unassembled WGS sequence"/>
</dbReference>
<evidence type="ECO:0000313" key="3">
    <source>
        <dbReference type="Proteomes" id="UP000036987"/>
    </source>
</evidence>
<dbReference type="STRING" id="29655.A0A0K9PCF7"/>
<evidence type="ECO:0000256" key="1">
    <source>
        <dbReference type="SAM" id="SignalP"/>
    </source>
</evidence>
<dbReference type="OrthoDB" id="1885051at2759"/>
<dbReference type="PANTHER" id="PTHR21454:SF41">
    <property type="entry name" value="EXPP1 PROTEIN"/>
    <property type="match status" value="1"/>
</dbReference>
<dbReference type="GO" id="GO:0017183">
    <property type="term" value="P:protein histidyl modification to diphthamide"/>
    <property type="evidence" value="ECO:0007669"/>
    <property type="project" value="InterPro"/>
</dbReference>
<feature type="chain" id="PRO_5005527852" description="Expp1 protein" evidence="1">
    <location>
        <begin position="20"/>
        <end position="242"/>
    </location>
</feature>
<evidence type="ECO:0008006" key="4">
    <source>
        <dbReference type="Google" id="ProtNLM"/>
    </source>
</evidence>
<keyword evidence="3" id="KW-1185">Reference proteome</keyword>
<name>A0A0K9PCF7_ZOSMR</name>
<comment type="caution">
    <text evidence="2">The sequence shown here is derived from an EMBL/GenBank/DDBJ whole genome shotgun (WGS) entry which is preliminary data.</text>
</comment>
<dbReference type="GO" id="GO:0046872">
    <property type="term" value="F:metal ion binding"/>
    <property type="evidence" value="ECO:0007669"/>
    <property type="project" value="InterPro"/>
</dbReference>